<sequence length="201" mass="22366">MSVTLTNEQFKELLSHLTVASAPPQGDSVVRGLCGSFAKCNSRFNGSSDIDVNAFTDAIQIYKDCTGISDDNALKGLPMLLDGFAATWYQGVKSTLDTWENAIDLLKSTFGPAKPPYRVYRELFTQEQDLKTKTDVFICKARSILAQLPTDTLTEATQIDMVYGLLNYKIREKIPRDAVTTFQQLLAKARLAEETLILRLT</sequence>
<protein>
    <submittedName>
        <fullName evidence="1">Uncharacterized protein</fullName>
    </submittedName>
</protein>
<dbReference type="AlphaFoldDB" id="A0AAN7SMP2"/>
<evidence type="ECO:0000313" key="1">
    <source>
        <dbReference type="EMBL" id="KAK4876523.1"/>
    </source>
</evidence>
<dbReference type="EMBL" id="JARPUR010000004">
    <property type="protein sequence ID" value="KAK4876523.1"/>
    <property type="molecule type" value="Genomic_DNA"/>
</dbReference>
<organism evidence="1 2">
    <name type="scientific">Aquatica leii</name>
    <dbReference type="NCBI Taxonomy" id="1421715"/>
    <lineage>
        <taxon>Eukaryota</taxon>
        <taxon>Metazoa</taxon>
        <taxon>Ecdysozoa</taxon>
        <taxon>Arthropoda</taxon>
        <taxon>Hexapoda</taxon>
        <taxon>Insecta</taxon>
        <taxon>Pterygota</taxon>
        <taxon>Neoptera</taxon>
        <taxon>Endopterygota</taxon>
        <taxon>Coleoptera</taxon>
        <taxon>Polyphaga</taxon>
        <taxon>Elateriformia</taxon>
        <taxon>Elateroidea</taxon>
        <taxon>Lampyridae</taxon>
        <taxon>Luciolinae</taxon>
        <taxon>Aquatica</taxon>
    </lineage>
</organism>
<keyword evidence="2" id="KW-1185">Reference proteome</keyword>
<reference evidence="2" key="1">
    <citation type="submission" date="2023-01" db="EMBL/GenBank/DDBJ databases">
        <title>Key to firefly adult light organ development and bioluminescence: homeobox transcription factors regulate luciferase expression and transportation to peroxisome.</title>
        <authorList>
            <person name="Fu X."/>
        </authorList>
    </citation>
    <scope>NUCLEOTIDE SEQUENCE [LARGE SCALE GENOMIC DNA]</scope>
</reference>
<name>A0AAN7SMP2_9COLE</name>
<evidence type="ECO:0000313" key="2">
    <source>
        <dbReference type="Proteomes" id="UP001353858"/>
    </source>
</evidence>
<gene>
    <name evidence="1" type="ORF">RN001_009029</name>
</gene>
<dbReference type="Proteomes" id="UP001353858">
    <property type="component" value="Unassembled WGS sequence"/>
</dbReference>
<accession>A0AAN7SMP2</accession>
<comment type="caution">
    <text evidence="1">The sequence shown here is derived from an EMBL/GenBank/DDBJ whole genome shotgun (WGS) entry which is preliminary data.</text>
</comment>
<proteinExistence type="predicted"/>